<name>S9QDJ1_9RHOB</name>
<proteinExistence type="inferred from homology"/>
<feature type="domain" description="Ribulose bisphosphate carboxylase large subunit ferrodoxin-like N-terminal" evidence="6">
    <location>
        <begin position="16"/>
        <end position="122"/>
    </location>
</feature>
<evidence type="ECO:0000313" key="8">
    <source>
        <dbReference type="Proteomes" id="UP000015347"/>
    </source>
</evidence>
<evidence type="ECO:0000256" key="1">
    <source>
        <dbReference type="ARBA" id="ARBA00001946"/>
    </source>
</evidence>
<comment type="caution">
    <text evidence="7">The sequence shown here is derived from an EMBL/GenBank/DDBJ whole genome shotgun (WGS) entry which is preliminary data.</text>
</comment>
<dbReference type="InterPro" id="IPR033966">
    <property type="entry name" value="RuBisCO"/>
</dbReference>
<dbReference type="Pfam" id="PF00016">
    <property type="entry name" value="RuBisCO_large"/>
    <property type="match status" value="1"/>
</dbReference>
<dbReference type="InterPro" id="IPR017443">
    <property type="entry name" value="RuBisCO_lsu_fd_N"/>
</dbReference>
<dbReference type="Gene3D" id="3.30.70.150">
    <property type="entry name" value="RuBisCO large subunit, N-terminal domain"/>
    <property type="match status" value="1"/>
</dbReference>
<evidence type="ECO:0000256" key="2">
    <source>
        <dbReference type="ARBA" id="ARBA00022723"/>
    </source>
</evidence>
<gene>
    <name evidence="7" type="ORF">Salmuc_04609</name>
</gene>
<dbReference type="InterPro" id="IPR036422">
    <property type="entry name" value="RuBisCO_lsu_N_sf"/>
</dbReference>
<dbReference type="OrthoDB" id="9764279at2"/>
<comment type="cofactor">
    <cofactor evidence="1">
        <name>Mg(2+)</name>
        <dbReference type="ChEBI" id="CHEBI:18420"/>
    </cofactor>
</comment>
<dbReference type="SUPFAM" id="SSF54966">
    <property type="entry name" value="RuBisCO, large subunit, small (N-terminal) domain"/>
    <property type="match status" value="1"/>
</dbReference>
<evidence type="ECO:0000313" key="7">
    <source>
        <dbReference type="EMBL" id="EPX79496.1"/>
    </source>
</evidence>
<dbReference type="CDD" id="cd08207">
    <property type="entry name" value="RLP_NonPhot"/>
    <property type="match status" value="1"/>
</dbReference>
<evidence type="ECO:0000256" key="3">
    <source>
        <dbReference type="ARBA" id="ARBA00022842"/>
    </source>
</evidence>
<organism evidence="7 8">
    <name type="scientific">Salipiger mucosus DSM 16094</name>
    <dbReference type="NCBI Taxonomy" id="1123237"/>
    <lineage>
        <taxon>Bacteria</taxon>
        <taxon>Pseudomonadati</taxon>
        <taxon>Pseudomonadota</taxon>
        <taxon>Alphaproteobacteria</taxon>
        <taxon>Rhodobacterales</taxon>
        <taxon>Roseobacteraceae</taxon>
        <taxon>Salipiger</taxon>
    </lineage>
</organism>
<protein>
    <submittedName>
        <fullName evidence="7">Ribulose-1,5-bisphosphate carboxylase, Type III-like protein</fullName>
    </submittedName>
</protein>
<dbReference type="PANTHER" id="PTHR42704:SF17">
    <property type="entry name" value="RIBULOSE BISPHOSPHATE CARBOXYLASE LARGE CHAIN"/>
    <property type="match status" value="1"/>
</dbReference>
<dbReference type="eggNOG" id="COG1850">
    <property type="taxonomic scope" value="Bacteria"/>
</dbReference>
<dbReference type="InterPro" id="IPR020878">
    <property type="entry name" value="RuBisCo_large_chain_AS"/>
</dbReference>
<reference evidence="8" key="1">
    <citation type="journal article" date="2014" name="Stand. Genomic Sci.">
        <title>Genome sequence of the exopolysaccharide-producing Salipiger mucosus type strain (DSM 16094(T)), a moderately halophilic member of the Roseobacter clade.</title>
        <authorList>
            <person name="Riedel T."/>
            <person name="Spring S."/>
            <person name="Fiebig A."/>
            <person name="Petersen J."/>
            <person name="Kyrpides N.C."/>
            <person name="Goker M."/>
            <person name="Klenk H.P."/>
        </authorList>
    </citation>
    <scope>NUCLEOTIDE SEQUENCE [LARGE SCALE GENOMIC DNA]</scope>
    <source>
        <strain evidence="8">DSM 16094</strain>
    </source>
</reference>
<dbReference type="InterPro" id="IPR036376">
    <property type="entry name" value="RuBisCO_lsu_C_sf"/>
</dbReference>
<dbReference type="PROSITE" id="PS00157">
    <property type="entry name" value="RUBISCO_LARGE"/>
    <property type="match status" value="1"/>
</dbReference>
<dbReference type="Gene3D" id="3.20.20.110">
    <property type="entry name" value="Ribulose bisphosphate carboxylase, large subunit, C-terminal domain"/>
    <property type="match status" value="1"/>
</dbReference>
<accession>S9QDJ1</accession>
<dbReference type="GO" id="GO:0000287">
    <property type="term" value="F:magnesium ion binding"/>
    <property type="evidence" value="ECO:0007669"/>
    <property type="project" value="InterPro"/>
</dbReference>
<evidence type="ECO:0000259" key="6">
    <source>
        <dbReference type="Pfam" id="PF02788"/>
    </source>
</evidence>
<dbReference type="STRING" id="1123237.Salmuc_04609"/>
<sequence length="416" mass="44350">MTTRIEADYVLETPGSPEAAAEAIAGEQSSGTFVTLPGETPELRERSAARVEALEVTGTVPQRSLPGRSMNGGDCTRARLTLSWPMGNTGPDLPNLMATVAGNLFELGQVSGLKLCDIRLPEGFAAAYPGPKFGIPGTRELAGVADGPLIGTIVKPSIGLDAGQTAAVVQELAEAGIDFVKDDELQADGPNCPFEDRVRAVMRVINEHADKTGKKVMFAFNLTGEIDEMRRRHDLVRELGGTCVMVSLNSVGLSGFLGLSRHSELPIHAHRNGWGYLSRGPMLGWDYPAWSKFWRLAGADHMHVNGLGNKFSEPDESVMRSARSLFDPMFEDKPCVPMPVFSSGQSAVQPPETFRQLGRADCIYAAGGGIMAHPDGPGAGVRSLREAWDAAIAGVPAETYAKDHPALAAALKAYAK</sequence>
<dbReference type="SUPFAM" id="SSF51649">
    <property type="entry name" value="RuBisCo, C-terminal domain"/>
    <property type="match status" value="1"/>
</dbReference>
<dbReference type="RefSeq" id="WP_020040630.1">
    <property type="nucleotide sequence ID" value="NZ_KE557278.1"/>
</dbReference>
<dbReference type="GO" id="GO:0016984">
    <property type="term" value="F:ribulose-bisphosphate carboxylase activity"/>
    <property type="evidence" value="ECO:0007669"/>
    <property type="project" value="InterPro"/>
</dbReference>
<dbReference type="GO" id="GO:0015977">
    <property type="term" value="P:carbon fixation"/>
    <property type="evidence" value="ECO:0007669"/>
    <property type="project" value="InterPro"/>
</dbReference>
<evidence type="ECO:0000256" key="4">
    <source>
        <dbReference type="RuleBase" id="RU003834"/>
    </source>
</evidence>
<dbReference type="EMBL" id="APVH01000037">
    <property type="protein sequence ID" value="EPX79496.1"/>
    <property type="molecule type" value="Genomic_DNA"/>
</dbReference>
<feature type="domain" description="Ribulose bisphosphate carboxylase large subunit C-terminal" evidence="5">
    <location>
        <begin position="135"/>
        <end position="413"/>
    </location>
</feature>
<comment type="similarity">
    <text evidence="4">Belongs to the RuBisCO large chain family.</text>
</comment>
<dbReference type="AlphaFoldDB" id="S9QDJ1"/>
<keyword evidence="2" id="KW-0479">Metal-binding</keyword>
<dbReference type="HOGENOM" id="CLU_031450_3_0_5"/>
<dbReference type="Pfam" id="PF02788">
    <property type="entry name" value="RuBisCO_large_N"/>
    <property type="match status" value="1"/>
</dbReference>
<keyword evidence="8" id="KW-1185">Reference proteome</keyword>
<dbReference type="PANTHER" id="PTHR42704">
    <property type="entry name" value="RIBULOSE BISPHOSPHATE CARBOXYLASE"/>
    <property type="match status" value="1"/>
</dbReference>
<dbReference type="InterPro" id="IPR000685">
    <property type="entry name" value="RuBisCO_lsu_C"/>
</dbReference>
<evidence type="ECO:0000259" key="5">
    <source>
        <dbReference type="Pfam" id="PF00016"/>
    </source>
</evidence>
<dbReference type="Proteomes" id="UP000015347">
    <property type="component" value="Unassembled WGS sequence"/>
</dbReference>
<keyword evidence="3" id="KW-0460">Magnesium</keyword>
<dbReference type="SFLD" id="SFLDS00014">
    <property type="entry name" value="RuBisCO"/>
    <property type="match status" value="1"/>
</dbReference>
<dbReference type="SFLD" id="SFLDG00301">
    <property type="entry name" value="RuBisCO-like_proteins"/>
    <property type="match status" value="1"/>
</dbReference>